<evidence type="ECO:0000256" key="1">
    <source>
        <dbReference type="ARBA" id="ARBA00004429"/>
    </source>
</evidence>
<feature type="transmembrane region" description="Helical" evidence="7">
    <location>
        <begin position="6"/>
        <end position="34"/>
    </location>
</feature>
<dbReference type="OrthoDB" id="9790209at2"/>
<dbReference type="GO" id="GO:0022857">
    <property type="term" value="F:transmembrane transporter activity"/>
    <property type="evidence" value="ECO:0007669"/>
    <property type="project" value="UniProtKB-UniRule"/>
</dbReference>
<keyword evidence="4 7" id="KW-0812">Transmembrane</keyword>
<feature type="transmembrane region" description="Helical" evidence="7">
    <location>
        <begin position="270"/>
        <end position="295"/>
    </location>
</feature>
<keyword evidence="2" id="KW-1003">Cell membrane</keyword>
<feature type="transmembrane region" description="Helical" evidence="7">
    <location>
        <begin position="399"/>
        <end position="422"/>
    </location>
</feature>
<comment type="function">
    <text evidence="7">Part of the tripartite ATP-independent periplasmic (TRAP) transport system.</text>
</comment>
<comment type="caution">
    <text evidence="9">The sequence shown here is derived from an EMBL/GenBank/DDBJ whole genome shotgun (WGS) entry which is preliminary data.</text>
</comment>
<keyword evidence="7" id="KW-0813">Transport</keyword>
<dbReference type="NCBIfam" id="TIGR00786">
    <property type="entry name" value="dctM"/>
    <property type="match status" value="1"/>
</dbReference>
<evidence type="ECO:0000256" key="4">
    <source>
        <dbReference type="ARBA" id="ARBA00022692"/>
    </source>
</evidence>
<dbReference type="Pfam" id="PF06808">
    <property type="entry name" value="DctM"/>
    <property type="match status" value="1"/>
</dbReference>
<keyword evidence="5 7" id="KW-1133">Transmembrane helix</keyword>
<feature type="transmembrane region" description="Helical" evidence="7">
    <location>
        <begin position="94"/>
        <end position="118"/>
    </location>
</feature>
<dbReference type="AlphaFoldDB" id="A0A225NBV9"/>
<reference evidence="9 10" key="1">
    <citation type="submission" date="2013-04" db="EMBL/GenBank/DDBJ databases">
        <title>Oceanicola sp. 22II1-22F33 Genome Sequencing.</title>
        <authorList>
            <person name="Lai Q."/>
            <person name="Li G."/>
            <person name="Shao Z."/>
        </authorList>
    </citation>
    <scope>NUCLEOTIDE SEQUENCE [LARGE SCALE GENOMIC DNA]</scope>
    <source>
        <strain evidence="9 10">22II1-22F33</strain>
    </source>
</reference>
<sequence length="426" mass="44784">MSIAVFASLFFGFVIVGVPIAFVLGLTSFAYILIEGKINLLIATGQRMVQGVNNFSLLAVPFFMLAGELMNRGGTTRRLIEFAQSVIGHLHGGLAYVNIIVSGFLSAIIGSANAVAAITSASIVPEMRRKGYSNTSASATSAAAATMGPIIPPSMVLIFYGVAANASIGDLFLAGVIPGLLLGAGFLAMAFVLSRRETGIEMAPQATLRQVLRNTLGTLPALSIPAIILGGIVFGVFTPTEAGAIACVIALFLGRFVYGELKWRDLPGILVDSGVVTAGVLFIAATAALFGWIMAIESIPTTVAQWMLAFSDNEIVIILMITLALLIIGLFLEPLAAILITVPVLMPVAVQLGIHPVQFGLLVSLNLVIGLITPPVGIVLFIISGITRVSVPDLCRGLLPYYLIAFIVLMLVTFVPQITMLLPSLF</sequence>
<feature type="transmembrane region" description="Helical" evidence="7">
    <location>
        <begin position="172"/>
        <end position="194"/>
    </location>
</feature>
<organism evidence="9 10">
    <name type="scientific">Marinibacterium profundimaris</name>
    <dbReference type="NCBI Taxonomy" id="1679460"/>
    <lineage>
        <taxon>Bacteria</taxon>
        <taxon>Pseudomonadati</taxon>
        <taxon>Pseudomonadota</taxon>
        <taxon>Alphaproteobacteria</taxon>
        <taxon>Rhodobacterales</taxon>
        <taxon>Paracoccaceae</taxon>
        <taxon>Marinibacterium</taxon>
    </lineage>
</organism>
<feature type="transmembrane region" description="Helical" evidence="7">
    <location>
        <begin position="360"/>
        <end position="387"/>
    </location>
</feature>
<comment type="subunit">
    <text evidence="7">The complex comprises the extracytoplasmic solute receptor protein and the two transmembrane proteins.</text>
</comment>
<evidence type="ECO:0000313" key="9">
    <source>
        <dbReference type="EMBL" id="OWU68342.1"/>
    </source>
</evidence>
<evidence type="ECO:0000256" key="3">
    <source>
        <dbReference type="ARBA" id="ARBA00022519"/>
    </source>
</evidence>
<evidence type="ECO:0000313" key="10">
    <source>
        <dbReference type="Proteomes" id="UP000215377"/>
    </source>
</evidence>
<comment type="subcellular location">
    <subcellularLocation>
        <location evidence="1 7">Cell inner membrane</location>
        <topology evidence="1 7">Multi-pass membrane protein</topology>
    </subcellularLocation>
</comment>
<dbReference type="InterPro" id="IPR004681">
    <property type="entry name" value="TRAP_DctM"/>
</dbReference>
<feature type="transmembrane region" description="Helical" evidence="7">
    <location>
        <begin position="55"/>
        <end position="74"/>
    </location>
</feature>
<feature type="transmembrane region" description="Helical" evidence="7">
    <location>
        <begin position="315"/>
        <end position="348"/>
    </location>
</feature>
<dbReference type="RefSeq" id="WP_088652524.1">
    <property type="nucleotide sequence ID" value="NZ_AQQR01000022.1"/>
</dbReference>
<feature type="transmembrane region" description="Helical" evidence="7">
    <location>
        <begin position="139"/>
        <end position="160"/>
    </location>
</feature>
<keyword evidence="10" id="KW-1185">Reference proteome</keyword>
<dbReference type="PANTHER" id="PTHR33362:SF2">
    <property type="entry name" value="TRAP TRANSPORTER LARGE PERMEASE PROTEIN"/>
    <property type="match status" value="1"/>
</dbReference>
<protein>
    <recommendedName>
        <fullName evidence="7">TRAP transporter large permease protein</fullName>
    </recommendedName>
</protein>
<gene>
    <name evidence="9" type="ORF">ATO3_24490</name>
</gene>
<name>A0A225NBV9_9RHOB</name>
<dbReference type="GO" id="GO:0005886">
    <property type="term" value="C:plasma membrane"/>
    <property type="evidence" value="ECO:0007669"/>
    <property type="project" value="UniProtKB-SubCell"/>
</dbReference>
<dbReference type="InterPro" id="IPR010656">
    <property type="entry name" value="DctM"/>
</dbReference>
<comment type="similarity">
    <text evidence="7">Belongs to the TRAP transporter large permease family.</text>
</comment>
<dbReference type="Proteomes" id="UP000215377">
    <property type="component" value="Unassembled WGS sequence"/>
</dbReference>
<dbReference type="PANTHER" id="PTHR33362">
    <property type="entry name" value="SIALIC ACID TRAP TRANSPORTER PERMEASE PROTEIN SIAT-RELATED"/>
    <property type="match status" value="1"/>
</dbReference>
<keyword evidence="3 7" id="KW-0997">Cell inner membrane</keyword>
<evidence type="ECO:0000259" key="8">
    <source>
        <dbReference type="Pfam" id="PF06808"/>
    </source>
</evidence>
<dbReference type="PIRSF" id="PIRSF006066">
    <property type="entry name" value="HI0050"/>
    <property type="match status" value="1"/>
</dbReference>
<evidence type="ECO:0000256" key="6">
    <source>
        <dbReference type="ARBA" id="ARBA00023136"/>
    </source>
</evidence>
<feature type="transmembrane region" description="Helical" evidence="7">
    <location>
        <begin position="242"/>
        <end position="258"/>
    </location>
</feature>
<feature type="transmembrane region" description="Helical" evidence="7">
    <location>
        <begin position="215"/>
        <end position="236"/>
    </location>
</feature>
<evidence type="ECO:0000256" key="5">
    <source>
        <dbReference type="ARBA" id="ARBA00022989"/>
    </source>
</evidence>
<keyword evidence="6 7" id="KW-0472">Membrane</keyword>
<evidence type="ECO:0000256" key="2">
    <source>
        <dbReference type="ARBA" id="ARBA00022475"/>
    </source>
</evidence>
<proteinExistence type="inferred from homology"/>
<dbReference type="EMBL" id="AQQR01000022">
    <property type="protein sequence ID" value="OWU68342.1"/>
    <property type="molecule type" value="Genomic_DNA"/>
</dbReference>
<feature type="domain" description="TRAP C4-dicarboxylate transport system permease DctM subunit" evidence="8">
    <location>
        <begin position="9"/>
        <end position="418"/>
    </location>
</feature>
<accession>A0A225NBV9</accession>
<evidence type="ECO:0000256" key="7">
    <source>
        <dbReference type="RuleBase" id="RU369079"/>
    </source>
</evidence>